<dbReference type="EMBL" id="JACJRF010000027">
    <property type="protein sequence ID" value="MBD2345644.1"/>
    <property type="molecule type" value="Genomic_DNA"/>
</dbReference>
<dbReference type="Proteomes" id="UP000607281">
    <property type="component" value="Unassembled WGS sequence"/>
</dbReference>
<reference evidence="1 2" key="1">
    <citation type="journal article" date="2020" name="ISME J.">
        <title>Comparative genomics reveals insights into cyanobacterial evolution and habitat adaptation.</title>
        <authorList>
            <person name="Chen M.Y."/>
            <person name="Teng W.K."/>
            <person name="Zhao L."/>
            <person name="Hu C.X."/>
            <person name="Zhou Y.K."/>
            <person name="Han B.P."/>
            <person name="Song L.R."/>
            <person name="Shu W.S."/>
        </authorList>
    </citation>
    <scope>NUCLEOTIDE SEQUENCE [LARGE SCALE GENOMIC DNA]</scope>
    <source>
        <strain evidence="1 2">FACHB-260</strain>
    </source>
</reference>
<comment type="caution">
    <text evidence="1">The sequence shown here is derived from an EMBL/GenBank/DDBJ whole genome shotgun (WGS) entry which is preliminary data.</text>
</comment>
<keyword evidence="2" id="KW-1185">Reference proteome</keyword>
<name>A0ABR8CTD3_9NOST</name>
<gene>
    <name evidence="1" type="ORF">H6G18_16015</name>
</gene>
<protein>
    <submittedName>
        <fullName evidence="1">Uncharacterized protein</fullName>
    </submittedName>
</protein>
<proteinExistence type="predicted"/>
<organism evidence="1 2">
    <name type="scientific">Anabaena subtropica FACHB-260</name>
    <dbReference type="NCBI Taxonomy" id="2692884"/>
    <lineage>
        <taxon>Bacteria</taxon>
        <taxon>Bacillati</taxon>
        <taxon>Cyanobacteriota</taxon>
        <taxon>Cyanophyceae</taxon>
        <taxon>Nostocales</taxon>
        <taxon>Nostocaceae</taxon>
        <taxon>Anabaena</taxon>
    </lineage>
</organism>
<sequence length="54" mass="6287">MSIVVILLWRNLAQNIQHSLPLDAYSHLEEWELAYYFEECSIGSFISILSDDVN</sequence>
<evidence type="ECO:0000313" key="1">
    <source>
        <dbReference type="EMBL" id="MBD2345644.1"/>
    </source>
</evidence>
<accession>A0ABR8CTD3</accession>
<evidence type="ECO:0000313" key="2">
    <source>
        <dbReference type="Proteomes" id="UP000607281"/>
    </source>
</evidence>